<dbReference type="AlphaFoldDB" id="A0A9D1Y1F5"/>
<evidence type="ECO:0000259" key="4">
    <source>
        <dbReference type="Pfam" id="PF04101"/>
    </source>
</evidence>
<accession>A0A9D1Y1F5</accession>
<comment type="caution">
    <text evidence="5">The sequence shown here is derived from an EMBL/GenBank/DDBJ whole genome shotgun (WGS) entry which is preliminary data.</text>
</comment>
<dbReference type="PANTHER" id="PTHR21015:SF22">
    <property type="entry name" value="GLYCOSYLTRANSFERASE"/>
    <property type="match status" value="1"/>
</dbReference>
<evidence type="ECO:0000313" key="6">
    <source>
        <dbReference type="Proteomes" id="UP000886751"/>
    </source>
</evidence>
<evidence type="ECO:0000259" key="3">
    <source>
        <dbReference type="Pfam" id="PF03033"/>
    </source>
</evidence>
<dbReference type="EC" id="2.4.-.-" evidence="5"/>
<sequence length="265" mass="28159">VSGPVVRAAAKRSIKTAIHEQNAFPGVTNKLLAKDVDLVLAASADAVEKLGAPDKTFVVGNPVRPEVLAADRAAARRQLNAGDRTVILSFGGSLGADRINEVVADLCAWEQQQDLPVLHLHATGRRGVALFANLQRKKNFAPGPNLVVTPYINNMPQLLAAADLVIARSGALTLAELEAVGRASILIPSPNVAENHQYYNALELQNAGAAVVIEEKDLTGQTLVDTVQRLLETPGQLSAMGARAKKLGNPRSLDEITEKLLNLVK</sequence>
<keyword evidence="2 5" id="KW-0808">Transferase</keyword>
<keyword evidence="1 5" id="KW-0328">Glycosyltransferase</keyword>
<dbReference type="Pfam" id="PF03033">
    <property type="entry name" value="Glyco_transf_28"/>
    <property type="match status" value="1"/>
</dbReference>
<gene>
    <name evidence="5" type="ORF">H9846_08220</name>
</gene>
<evidence type="ECO:0000256" key="1">
    <source>
        <dbReference type="ARBA" id="ARBA00022676"/>
    </source>
</evidence>
<dbReference type="Pfam" id="PF04101">
    <property type="entry name" value="Glyco_tran_28_C"/>
    <property type="match status" value="1"/>
</dbReference>
<dbReference type="EMBL" id="DXEI01000122">
    <property type="protein sequence ID" value="HIX95428.1"/>
    <property type="molecule type" value="Genomic_DNA"/>
</dbReference>
<feature type="domain" description="Glycosyltransferase family 28 N-terminal" evidence="3">
    <location>
        <begin position="1"/>
        <end position="37"/>
    </location>
</feature>
<feature type="non-terminal residue" evidence="5">
    <location>
        <position position="1"/>
    </location>
</feature>
<feature type="domain" description="Glycosyl transferase family 28 C-terminal" evidence="4">
    <location>
        <begin position="87"/>
        <end position="248"/>
    </location>
</feature>
<proteinExistence type="predicted"/>
<dbReference type="InterPro" id="IPR007235">
    <property type="entry name" value="Glyco_trans_28_C"/>
</dbReference>
<evidence type="ECO:0000256" key="2">
    <source>
        <dbReference type="ARBA" id="ARBA00022679"/>
    </source>
</evidence>
<evidence type="ECO:0000313" key="5">
    <source>
        <dbReference type="EMBL" id="HIX95428.1"/>
    </source>
</evidence>
<dbReference type="GO" id="GO:0005975">
    <property type="term" value="P:carbohydrate metabolic process"/>
    <property type="evidence" value="ECO:0007669"/>
    <property type="project" value="InterPro"/>
</dbReference>
<reference evidence="5" key="2">
    <citation type="submission" date="2021-04" db="EMBL/GenBank/DDBJ databases">
        <authorList>
            <person name="Gilroy R."/>
        </authorList>
    </citation>
    <scope>NUCLEOTIDE SEQUENCE</scope>
    <source>
        <strain evidence="5">ChiHecec2B26-7398</strain>
    </source>
</reference>
<dbReference type="PANTHER" id="PTHR21015">
    <property type="entry name" value="UDP-N-ACETYLGLUCOSAMINE--N-ACETYLMURAMYL-(PENTAPEPTIDE) PYROPHOSPHORYL-UNDECAPRENOL N-ACETYLGLUCOSAMINE TRANSFERASE 1"/>
    <property type="match status" value="1"/>
</dbReference>
<dbReference type="CDD" id="cd03785">
    <property type="entry name" value="GT28_MurG"/>
    <property type="match status" value="1"/>
</dbReference>
<dbReference type="SUPFAM" id="SSF53756">
    <property type="entry name" value="UDP-Glycosyltransferase/glycogen phosphorylase"/>
    <property type="match status" value="1"/>
</dbReference>
<name>A0A9D1Y1F5_9FIRM</name>
<dbReference type="Proteomes" id="UP000886751">
    <property type="component" value="Unassembled WGS sequence"/>
</dbReference>
<organism evidence="5 6">
    <name type="scientific">Candidatus Gemmiger excrementipullorum</name>
    <dbReference type="NCBI Taxonomy" id="2838610"/>
    <lineage>
        <taxon>Bacteria</taxon>
        <taxon>Bacillati</taxon>
        <taxon>Bacillota</taxon>
        <taxon>Clostridia</taxon>
        <taxon>Eubacteriales</taxon>
        <taxon>Gemmiger</taxon>
    </lineage>
</organism>
<dbReference type="InterPro" id="IPR004276">
    <property type="entry name" value="GlycoTrans_28_N"/>
</dbReference>
<dbReference type="GO" id="GO:1901137">
    <property type="term" value="P:carbohydrate derivative biosynthetic process"/>
    <property type="evidence" value="ECO:0007669"/>
    <property type="project" value="UniProtKB-ARBA"/>
</dbReference>
<reference evidence="5" key="1">
    <citation type="journal article" date="2021" name="PeerJ">
        <title>Extensive microbial diversity within the chicken gut microbiome revealed by metagenomics and culture.</title>
        <authorList>
            <person name="Gilroy R."/>
            <person name="Ravi A."/>
            <person name="Getino M."/>
            <person name="Pursley I."/>
            <person name="Horton D.L."/>
            <person name="Alikhan N.F."/>
            <person name="Baker D."/>
            <person name="Gharbi K."/>
            <person name="Hall N."/>
            <person name="Watson M."/>
            <person name="Adriaenssens E.M."/>
            <person name="Foster-Nyarko E."/>
            <person name="Jarju S."/>
            <person name="Secka A."/>
            <person name="Antonio M."/>
            <person name="Oren A."/>
            <person name="Chaudhuri R.R."/>
            <person name="La Ragione R."/>
            <person name="Hildebrand F."/>
            <person name="Pallen M.J."/>
        </authorList>
    </citation>
    <scope>NUCLEOTIDE SEQUENCE</scope>
    <source>
        <strain evidence="5">ChiHecec2B26-7398</strain>
    </source>
</reference>
<dbReference type="Gene3D" id="3.40.50.2000">
    <property type="entry name" value="Glycogen Phosphorylase B"/>
    <property type="match status" value="2"/>
</dbReference>
<protein>
    <submittedName>
        <fullName evidence="5">Glycosyltransferase</fullName>
        <ecNumber evidence="5">2.4.-.-</ecNumber>
    </submittedName>
</protein>
<dbReference type="GO" id="GO:0016758">
    <property type="term" value="F:hexosyltransferase activity"/>
    <property type="evidence" value="ECO:0007669"/>
    <property type="project" value="InterPro"/>
</dbReference>